<dbReference type="EMBL" id="JAQOWY010000396">
    <property type="protein sequence ID" value="KAK1842760.1"/>
    <property type="molecule type" value="Genomic_DNA"/>
</dbReference>
<proteinExistence type="predicted"/>
<sequence length="76" mass="8847">MGRRMNNGPADERRERTRACACLSSSICRRVAQQDTGSKAESRFHRLRRFCTIEARFSLLGVRSFPQRRQFIITTV</sequence>
<gene>
    <name evidence="1" type="ORF">CCHR01_14606</name>
</gene>
<evidence type="ECO:0000313" key="2">
    <source>
        <dbReference type="Proteomes" id="UP001243330"/>
    </source>
</evidence>
<evidence type="ECO:0000313" key="1">
    <source>
        <dbReference type="EMBL" id="KAK1842760.1"/>
    </source>
</evidence>
<protein>
    <submittedName>
        <fullName evidence="1">Uncharacterized protein</fullName>
    </submittedName>
</protein>
<accession>A0AAD9EBR4</accession>
<keyword evidence="2" id="KW-1185">Reference proteome</keyword>
<reference evidence="1" key="1">
    <citation type="submission" date="2023-01" db="EMBL/GenBank/DDBJ databases">
        <title>Colletotrichum chrysophilum M932 genome sequence.</title>
        <authorList>
            <person name="Baroncelli R."/>
        </authorList>
    </citation>
    <scope>NUCLEOTIDE SEQUENCE</scope>
    <source>
        <strain evidence="1">M932</strain>
    </source>
</reference>
<name>A0AAD9EBR4_9PEZI</name>
<dbReference type="AlphaFoldDB" id="A0AAD9EBR4"/>
<dbReference type="Proteomes" id="UP001243330">
    <property type="component" value="Unassembled WGS sequence"/>
</dbReference>
<organism evidence="1 2">
    <name type="scientific">Colletotrichum chrysophilum</name>
    <dbReference type="NCBI Taxonomy" id="1836956"/>
    <lineage>
        <taxon>Eukaryota</taxon>
        <taxon>Fungi</taxon>
        <taxon>Dikarya</taxon>
        <taxon>Ascomycota</taxon>
        <taxon>Pezizomycotina</taxon>
        <taxon>Sordariomycetes</taxon>
        <taxon>Hypocreomycetidae</taxon>
        <taxon>Glomerellales</taxon>
        <taxon>Glomerellaceae</taxon>
        <taxon>Colletotrichum</taxon>
        <taxon>Colletotrichum gloeosporioides species complex</taxon>
    </lineage>
</organism>
<comment type="caution">
    <text evidence="1">The sequence shown here is derived from an EMBL/GenBank/DDBJ whole genome shotgun (WGS) entry which is preliminary data.</text>
</comment>